<proteinExistence type="predicted"/>
<reference evidence="2" key="1">
    <citation type="submission" date="2020-09" db="EMBL/GenBank/DDBJ databases">
        <authorList>
            <person name="Kikuchi T."/>
        </authorList>
    </citation>
    <scope>NUCLEOTIDE SEQUENCE</scope>
    <source>
        <strain evidence="2">SH1</strain>
    </source>
</reference>
<organism evidence="2 3">
    <name type="scientific">Bursaphelenchus okinawaensis</name>
    <dbReference type="NCBI Taxonomy" id="465554"/>
    <lineage>
        <taxon>Eukaryota</taxon>
        <taxon>Metazoa</taxon>
        <taxon>Ecdysozoa</taxon>
        <taxon>Nematoda</taxon>
        <taxon>Chromadorea</taxon>
        <taxon>Rhabditida</taxon>
        <taxon>Tylenchina</taxon>
        <taxon>Tylenchomorpha</taxon>
        <taxon>Aphelenchoidea</taxon>
        <taxon>Aphelenchoididae</taxon>
        <taxon>Bursaphelenchus</taxon>
    </lineage>
</organism>
<evidence type="ECO:0000256" key="1">
    <source>
        <dbReference type="SAM" id="MobiDB-lite"/>
    </source>
</evidence>
<dbReference type="AlphaFoldDB" id="A0A811KDN5"/>
<comment type="caution">
    <text evidence="2">The sequence shown here is derived from an EMBL/GenBank/DDBJ whole genome shotgun (WGS) entry which is preliminary data.</text>
</comment>
<dbReference type="Proteomes" id="UP000614601">
    <property type="component" value="Unassembled WGS sequence"/>
</dbReference>
<feature type="compositionally biased region" description="Basic and acidic residues" evidence="1">
    <location>
        <begin position="51"/>
        <end position="60"/>
    </location>
</feature>
<accession>A0A811KDN5</accession>
<name>A0A811KDN5_9BILA</name>
<feature type="region of interest" description="Disordered" evidence="1">
    <location>
        <begin position="44"/>
        <end position="66"/>
    </location>
</feature>
<dbReference type="EMBL" id="CAJFDH010000003">
    <property type="protein sequence ID" value="CAD5213853.1"/>
    <property type="molecule type" value="Genomic_DNA"/>
</dbReference>
<keyword evidence="3" id="KW-1185">Reference proteome</keyword>
<protein>
    <submittedName>
        <fullName evidence="2">Uncharacterized protein</fullName>
    </submittedName>
</protein>
<dbReference type="EMBL" id="CAJFCW020000003">
    <property type="protein sequence ID" value="CAG9101673.1"/>
    <property type="molecule type" value="Genomic_DNA"/>
</dbReference>
<dbReference type="Proteomes" id="UP000783686">
    <property type="component" value="Unassembled WGS sequence"/>
</dbReference>
<evidence type="ECO:0000313" key="2">
    <source>
        <dbReference type="EMBL" id="CAD5213853.1"/>
    </source>
</evidence>
<sequence>MTLLPVLGDGDLFVPDEEANRQKQLEARLSLMVVDSVVNINGRRVNKKNPGRLDEAEKPRSSSTSTLCRRAFDERMMTAYSLHYNRQPPTLSSLMGGRVSKPVSNLLSSIYRCGKVYYRVMHRHGQRILESEQLRELAANGDSD</sequence>
<evidence type="ECO:0000313" key="3">
    <source>
        <dbReference type="Proteomes" id="UP000614601"/>
    </source>
</evidence>
<gene>
    <name evidence="2" type="ORF">BOKJ2_LOCUS5300</name>
</gene>